<organism evidence="2 3">
    <name type="scientific">Chromobacterium haemolyticum</name>
    <dbReference type="NCBI Taxonomy" id="394935"/>
    <lineage>
        <taxon>Bacteria</taxon>
        <taxon>Pseudomonadati</taxon>
        <taxon>Pseudomonadota</taxon>
        <taxon>Betaproteobacteria</taxon>
        <taxon>Neisseriales</taxon>
        <taxon>Chromobacteriaceae</taxon>
        <taxon>Chromobacterium</taxon>
    </lineage>
</organism>
<feature type="region of interest" description="Disordered" evidence="1">
    <location>
        <begin position="1"/>
        <end position="20"/>
    </location>
</feature>
<dbReference type="GeneID" id="58560326"/>
<proteinExistence type="predicted"/>
<dbReference type="Proteomes" id="UP000664349">
    <property type="component" value="Unassembled WGS sequence"/>
</dbReference>
<comment type="caution">
    <text evidence="2">The sequence shown here is derived from an EMBL/GenBank/DDBJ whole genome shotgun (WGS) entry which is preliminary data.</text>
</comment>
<accession>A0ABS3GNL7</accession>
<evidence type="ECO:0000256" key="1">
    <source>
        <dbReference type="SAM" id="MobiDB-lite"/>
    </source>
</evidence>
<evidence type="ECO:0000313" key="2">
    <source>
        <dbReference type="EMBL" id="MBO0416607.1"/>
    </source>
</evidence>
<evidence type="ECO:0000313" key="3">
    <source>
        <dbReference type="Proteomes" id="UP000664349"/>
    </source>
</evidence>
<dbReference type="EMBL" id="JAFLRD010000010">
    <property type="protein sequence ID" value="MBO0416607.1"/>
    <property type="molecule type" value="Genomic_DNA"/>
</dbReference>
<keyword evidence="3" id="KW-1185">Reference proteome</keyword>
<protein>
    <submittedName>
        <fullName evidence="2">Uncharacterized protein</fullName>
    </submittedName>
</protein>
<gene>
    <name evidence="2" type="ORF">J1C50_13920</name>
</gene>
<dbReference type="RefSeq" id="WP_161523902.1">
    <property type="nucleotide sequence ID" value="NZ_AP019312.1"/>
</dbReference>
<name>A0ABS3GNL7_9NEIS</name>
<reference evidence="2 3" key="1">
    <citation type="submission" date="2021-03" db="EMBL/GenBank/DDBJ databases">
        <title>First Case of infection caused by Chromobacterium haemolyticum derived from water in China.</title>
        <authorList>
            <person name="Chen J."/>
            <person name="Liu C."/>
        </authorList>
    </citation>
    <scope>NUCLEOTIDE SEQUENCE [LARGE SCALE GENOMIC DNA]</scope>
    <source>
        <strain evidence="2 3">WJ-5</strain>
    </source>
</reference>
<sequence>MSRISPPRNKKWAGGPGGESIRLRASISQKAKQSYVDKIESMNMSAYCLTRDIKDGKAAGTIQGIIYAVEKETELESLNERRKLFKKYL</sequence>